<dbReference type="WBParaSite" id="nRc.2.0.1.t21556-RA">
    <property type="protein sequence ID" value="nRc.2.0.1.t21556-RA"/>
    <property type="gene ID" value="nRc.2.0.1.g21556"/>
</dbReference>
<feature type="compositionally biased region" description="Basic and acidic residues" evidence="1">
    <location>
        <begin position="24"/>
        <end position="37"/>
    </location>
</feature>
<name>A0A915J549_ROMCU</name>
<dbReference type="Proteomes" id="UP000887565">
    <property type="component" value="Unplaced"/>
</dbReference>
<evidence type="ECO:0000313" key="2">
    <source>
        <dbReference type="Proteomes" id="UP000887565"/>
    </source>
</evidence>
<evidence type="ECO:0000256" key="1">
    <source>
        <dbReference type="SAM" id="MobiDB-lite"/>
    </source>
</evidence>
<sequence length="67" mass="7410">MRIEIVADCRGGCGFLGDSGHCDNHGDREDRHGHQNELNENGGDSGRSRQHCPGGRMKWRFATGRDS</sequence>
<keyword evidence="2" id="KW-1185">Reference proteome</keyword>
<reference evidence="3" key="1">
    <citation type="submission" date="2022-11" db="UniProtKB">
        <authorList>
            <consortium name="WormBaseParasite"/>
        </authorList>
    </citation>
    <scope>IDENTIFICATION</scope>
</reference>
<accession>A0A915J549</accession>
<proteinExistence type="predicted"/>
<feature type="region of interest" description="Disordered" evidence="1">
    <location>
        <begin position="24"/>
        <end position="67"/>
    </location>
</feature>
<protein>
    <submittedName>
        <fullName evidence="3">Uncharacterized protein</fullName>
    </submittedName>
</protein>
<evidence type="ECO:0000313" key="3">
    <source>
        <dbReference type="WBParaSite" id="nRc.2.0.1.t21556-RA"/>
    </source>
</evidence>
<organism evidence="2 3">
    <name type="scientific">Romanomermis culicivorax</name>
    <name type="common">Nematode worm</name>
    <dbReference type="NCBI Taxonomy" id="13658"/>
    <lineage>
        <taxon>Eukaryota</taxon>
        <taxon>Metazoa</taxon>
        <taxon>Ecdysozoa</taxon>
        <taxon>Nematoda</taxon>
        <taxon>Enoplea</taxon>
        <taxon>Dorylaimia</taxon>
        <taxon>Mermithida</taxon>
        <taxon>Mermithoidea</taxon>
        <taxon>Mermithidae</taxon>
        <taxon>Romanomermis</taxon>
    </lineage>
</organism>
<dbReference type="AlphaFoldDB" id="A0A915J549"/>